<keyword evidence="4" id="KW-1185">Reference proteome</keyword>
<dbReference type="Proteomes" id="UP000187429">
    <property type="component" value="Unassembled WGS sequence"/>
</dbReference>
<feature type="region of interest" description="Disordered" evidence="1">
    <location>
        <begin position="1"/>
        <end position="20"/>
    </location>
</feature>
<accession>A0A1R1XRZ5</accession>
<evidence type="ECO:0000313" key="4">
    <source>
        <dbReference type="Proteomes" id="UP000187429"/>
    </source>
</evidence>
<dbReference type="AlphaFoldDB" id="A0A1R1XRZ5"/>
<reference evidence="4" key="2">
    <citation type="submission" date="2017-01" db="EMBL/GenBank/DDBJ databases">
        <authorList>
            <person name="Wang Y."/>
            <person name="White M."/>
            <person name="Kvist S."/>
            <person name="Moncalvo J.-M."/>
        </authorList>
    </citation>
    <scope>NUCLEOTIDE SEQUENCE [LARGE SCALE GENOMIC DNA]</scope>
    <source>
        <strain evidence="4">ID-206-W2</strain>
    </source>
</reference>
<dbReference type="EMBL" id="LSSM01006292">
    <property type="protein sequence ID" value="OMJ11083.1"/>
    <property type="molecule type" value="Genomic_DNA"/>
</dbReference>
<gene>
    <name evidence="3" type="ORF">AYI69_g7453</name>
    <name evidence="2" type="ORF">AYI69_g9985</name>
</gene>
<evidence type="ECO:0000256" key="1">
    <source>
        <dbReference type="SAM" id="MobiDB-lite"/>
    </source>
</evidence>
<evidence type="ECO:0000313" key="2">
    <source>
        <dbReference type="EMBL" id="OMJ11083.1"/>
    </source>
</evidence>
<proteinExistence type="predicted"/>
<protein>
    <submittedName>
        <fullName evidence="3">Uncharacterized protein</fullName>
    </submittedName>
</protein>
<reference evidence="3" key="1">
    <citation type="submission" date="2017-01" db="EMBL/GenBank/DDBJ databases">
        <authorList>
            <person name="Mah S.A."/>
            <person name="Swanson W.J."/>
            <person name="Moy G.W."/>
            <person name="Vacquier V.D."/>
        </authorList>
    </citation>
    <scope>NUCLEOTIDE SEQUENCE [LARGE SCALE GENOMIC DNA]</scope>
    <source>
        <strain evidence="3">ID-206-W2</strain>
    </source>
</reference>
<feature type="compositionally biased region" description="Polar residues" evidence="1">
    <location>
        <begin position="1"/>
        <end position="10"/>
    </location>
</feature>
<name>A0A1R1XRZ5_9FUNG</name>
<sequence>MGTCQQIKTKSLNRPHSKKKKTIPYHEIITHRSYNIECSPSYSVEIQFFPAPDDGAPRSCVSSEGRWGGWVVGWLAA</sequence>
<comment type="caution">
    <text evidence="3">The sequence shown here is derived from an EMBL/GenBank/DDBJ whole genome shotgun (WGS) entry which is preliminary data.</text>
</comment>
<organism evidence="3 4">
    <name type="scientific">Smittium culicis</name>
    <dbReference type="NCBI Taxonomy" id="133412"/>
    <lineage>
        <taxon>Eukaryota</taxon>
        <taxon>Fungi</taxon>
        <taxon>Fungi incertae sedis</taxon>
        <taxon>Zoopagomycota</taxon>
        <taxon>Kickxellomycotina</taxon>
        <taxon>Harpellomycetes</taxon>
        <taxon>Harpellales</taxon>
        <taxon>Legeriomycetaceae</taxon>
        <taxon>Smittium</taxon>
    </lineage>
</organism>
<evidence type="ECO:0000313" key="3">
    <source>
        <dbReference type="EMBL" id="OMJ17374.1"/>
    </source>
</evidence>
<dbReference type="EMBL" id="LSSM01003608">
    <property type="protein sequence ID" value="OMJ17374.1"/>
    <property type="molecule type" value="Genomic_DNA"/>
</dbReference>
<feature type="compositionally biased region" description="Basic residues" evidence="1">
    <location>
        <begin position="11"/>
        <end position="20"/>
    </location>
</feature>